<dbReference type="CDD" id="cd01339">
    <property type="entry name" value="LDH-like_MDH"/>
    <property type="match status" value="1"/>
</dbReference>
<keyword evidence="2" id="KW-0816">Tricarboxylic acid cycle</keyword>
<evidence type="ECO:0000313" key="11">
    <source>
        <dbReference type="EMBL" id="ETO91822.1"/>
    </source>
</evidence>
<dbReference type="InterPro" id="IPR001236">
    <property type="entry name" value="Lactate/malate_DH_N"/>
</dbReference>
<dbReference type="Pfam" id="PF00056">
    <property type="entry name" value="Ldh_1_N"/>
    <property type="match status" value="1"/>
</dbReference>
<dbReference type="InterPro" id="IPR036291">
    <property type="entry name" value="NAD(P)-bd_dom_sf"/>
</dbReference>
<feature type="binding site" evidence="6">
    <location>
        <position position="125"/>
    </location>
    <ligand>
        <name>substrate</name>
    </ligand>
</feature>
<dbReference type="InterPro" id="IPR015955">
    <property type="entry name" value="Lactate_DH/Glyco_Ohase_4_C"/>
</dbReference>
<dbReference type="AlphaFoldDB" id="W2V2E3"/>
<keyword evidence="12" id="KW-1185">Reference proteome</keyword>
<dbReference type="InterPro" id="IPR011275">
    <property type="entry name" value="Malate_DH_type3"/>
</dbReference>
<evidence type="ECO:0000256" key="1">
    <source>
        <dbReference type="ARBA" id="ARBA00003966"/>
    </source>
</evidence>
<evidence type="ECO:0000259" key="9">
    <source>
        <dbReference type="Pfam" id="PF00056"/>
    </source>
</evidence>
<feature type="binding site" evidence="6">
    <location>
        <position position="83"/>
    </location>
    <ligand>
        <name>substrate</name>
    </ligand>
</feature>
<reference evidence="11 12" key="1">
    <citation type="journal article" date="2013" name="PLoS ONE">
        <title>Bacterial endosymbiosis in a chordate host: long-term co-evolution and conservation of secondary metabolism.</title>
        <authorList>
            <person name="Kwan J.C."/>
            <person name="Schmidt E.W."/>
        </authorList>
    </citation>
    <scope>NUCLEOTIDE SEQUENCE [LARGE SCALE GENOMIC DNA]</scope>
    <source>
        <strain evidence="12">L6</strain>
    </source>
</reference>
<feature type="binding site" evidence="6">
    <location>
        <position position="89"/>
    </location>
    <ligand>
        <name>substrate</name>
    </ligand>
</feature>
<dbReference type="Gene3D" id="3.40.50.720">
    <property type="entry name" value="NAD(P)-binding Rossmann-like Domain"/>
    <property type="match status" value="1"/>
</dbReference>
<dbReference type="InterPro" id="IPR022383">
    <property type="entry name" value="Lactate/malate_DH_C"/>
</dbReference>
<dbReference type="PIRSF" id="PIRSF000102">
    <property type="entry name" value="Lac_mal_DH"/>
    <property type="match status" value="1"/>
</dbReference>
<dbReference type="SUPFAM" id="SSF56327">
    <property type="entry name" value="LDH C-terminal domain-like"/>
    <property type="match status" value="1"/>
</dbReference>
<sequence length="323" mass="35342">MKRKITVIGAGNIGGLLSNLLCIKEIADVLTILDVNGKYAEGVSLDISQANSVSCSDTKIIGTDSFEHIRDSQVIVITAGVARKPNMTREELLKINVEVISSISKNIKKYTENQQELPLIITVTNPLDIMSWVVKNITNFPKHKVIGMSGILDTARLCYFLSQKVGCAISDVHSMVLGGHGDQMVPLISNTSIAGISIDHFVKTGTITDEQIRDIIEKTQKGGGQIVSLLEKGSAFNAPAMSVLKMIECYLSDNGKFIPCSTYLEGEYGFNGLYMGVPVILSPNKEKFKILELKLSNDESIMLKNSAKIVEDNISLVKQYLRD</sequence>
<feature type="active site" description="Proton acceptor" evidence="5">
    <location>
        <position position="180"/>
    </location>
</feature>
<proteinExistence type="inferred from homology"/>
<dbReference type="PRINTS" id="PR00086">
    <property type="entry name" value="LLDHDRGNASE"/>
</dbReference>
<dbReference type="Proteomes" id="UP000018951">
    <property type="component" value="Unassembled WGS sequence"/>
</dbReference>
<dbReference type="GO" id="GO:0006099">
    <property type="term" value="P:tricarboxylic acid cycle"/>
    <property type="evidence" value="ECO:0007669"/>
    <property type="project" value="UniProtKB-KW"/>
</dbReference>
<evidence type="ECO:0000259" key="10">
    <source>
        <dbReference type="Pfam" id="PF02866"/>
    </source>
</evidence>
<dbReference type="InterPro" id="IPR001557">
    <property type="entry name" value="L-lactate/malate_DH"/>
</dbReference>
<keyword evidence="4 7" id="KW-0520">NAD</keyword>
<evidence type="ECO:0000256" key="7">
    <source>
        <dbReference type="PIRSR" id="PIRSR000102-3"/>
    </source>
</evidence>
<dbReference type="SUPFAM" id="SSF51735">
    <property type="entry name" value="NAD(P)-binding Rossmann-fold domains"/>
    <property type="match status" value="1"/>
</dbReference>
<evidence type="ECO:0000256" key="4">
    <source>
        <dbReference type="ARBA" id="ARBA00023027"/>
    </source>
</evidence>
<dbReference type="PANTHER" id="PTHR43128">
    <property type="entry name" value="L-2-HYDROXYCARBOXYLATE DEHYDROGENASE (NAD(P)(+))"/>
    <property type="match status" value="1"/>
</dbReference>
<evidence type="ECO:0000256" key="6">
    <source>
        <dbReference type="PIRSR" id="PIRSR000102-2"/>
    </source>
</evidence>
<evidence type="ECO:0000256" key="2">
    <source>
        <dbReference type="ARBA" id="ARBA00022532"/>
    </source>
</evidence>
<evidence type="ECO:0000313" key="12">
    <source>
        <dbReference type="Proteomes" id="UP000018951"/>
    </source>
</evidence>
<dbReference type="GO" id="GO:0006089">
    <property type="term" value="P:lactate metabolic process"/>
    <property type="evidence" value="ECO:0007669"/>
    <property type="project" value="TreeGrafter"/>
</dbReference>
<dbReference type="Pfam" id="PF02866">
    <property type="entry name" value="Ldh_1_C"/>
    <property type="match status" value="1"/>
</dbReference>
<dbReference type="Gene3D" id="3.90.110.10">
    <property type="entry name" value="Lactate dehydrogenase/glycoside hydrolase, family 4, C-terminal"/>
    <property type="match status" value="1"/>
</dbReference>
<dbReference type="STRING" id="1401685.P857_1000"/>
<gene>
    <name evidence="11" type="primary">mdh</name>
    <name evidence="11" type="ORF">P857_1000</name>
</gene>
<protein>
    <submittedName>
        <fullName evidence="11">Malate dehydrogenase</fullName>
    </submittedName>
</protein>
<accession>W2V2E3</accession>
<feature type="binding site" evidence="7">
    <location>
        <position position="34"/>
    </location>
    <ligand>
        <name>NAD(+)</name>
        <dbReference type="ChEBI" id="CHEBI:57540"/>
    </ligand>
</feature>
<evidence type="ECO:0000256" key="5">
    <source>
        <dbReference type="PIRSR" id="PIRSR000102-1"/>
    </source>
</evidence>
<feature type="binding site" evidence="7">
    <location>
        <begin position="123"/>
        <end position="125"/>
    </location>
    <ligand>
        <name>NAD(+)</name>
        <dbReference type="ChEBI" id="CHEBI:57540"/>
    </ligand>
</feature>
<comment type="caution">
    <text evidence="11">The sequence shown here is derived from an EMBL/GenBank/DDBJ whole genome shotgun (WGS) entry which is preliminary data.</text>
</comment>
<feature type="domain" description="Lactate/malate dehydrogenase C-terminal" evidence="10">
    <location>
        <begin position="152"/>
        <end position="318"/>
    </location>
</feature>
<feature type="binding site" evidence="7">
    <location>
        <begin position="9"/>
        <end position="14"/>
    </location>
    <ligand>
        <name>NAD(+)</name>
        <dbReference type="ChEBI" id="CHEBI:57540"/>
    </ligand>
</feature>
<comment type="function">
    <text evidence="1">Catalyzes the reversible oxidation of malate to oxaloacetate.</text>
</comment>
<feature type="binding site" evidence="7">
    <location>
        <position position="96"/>
    </location>
    <ligand>
        <name>NAD(+)</name>
        <dbReference type="ChEBI" id="CHEBI:57540"/>
    </ligand>
</feature>
<feature type="domain" description="Lactate/malate dehydrogenase N-terminal" evidence="9">
    <location>
        <begin position="4"/>
        <end position="147"/>
    </location>
</feature>
<organism evidence="11 12">
    <name type="scientific">Candidatus Xenolissoclinum pacificiensis L6</name>
    <dbReference type="NCBI Taxonomy" id="1401685"/>
    <lineage>
        <taxon>Bacteria</taxon>
        <taxon>Pseudomonadati</taxon>
        <taxon>Pseudomonadota</taxon>
        <taxon>Alphaproteobacteria</taxon>
        <taxon>Rickettsiales</taxon>
        <taxon>Anaplasmataceae</taxon>
        <taxon>Candidatus Xenolissoclinum</taxon>
    </lineage>
</organism>
<dbReference type="EMBL" id="AXCJ01000001">
    <property type="protein sequence ID" value="ETO91822.1"/>
    <property type="molecule type" value="Genomic_DNA"/>
</dbReference>
<evidence type="ECO:0000256" key="8">
    <source>
        <dbReference type="RuleBase" id="RU003369"/>
    </source>
</evidence>
<keyword evidence="3 8" id="KW-0560">Oxidoreductase</keyword>
<dbReference type="NCBIfam" id="NF004863">
    <property type="entry name" value="PRK06223.1"/>
    <property type="match status" value="1"/>
</dbReference>
<feature type="binding site" evidence="6">
    <location>
        <position position="156"/>
    </location>
    <ligand>
        <name>substrate</name>
    </ligand>
</feature>
<evidence type="ECO:0000256" key="3">
    <source>
        <dbReference type="ARBA" id="ARBA00023002"/>
    </source>
</evidence>
<name>W2V2E3_9RICK</name>
<dbReference type="PATRIC" id="fig|1401685.3.peg.230"/>
<dbReference type="PANTHER" id="PTHR43128:SF16">
    <property type="entry name" value="L-LACTATE DEHYDROGENASE"/>
    <property type="match status" value="1"/>
</dbReference>
<dbReference type="GO" id="GO:0004459">
    <property type="term" value="F:L-lactate dehydrogenase (NAD+) activity"/>
    <property type="evidence" value="ECO:0007669"/>
    <property type="project" value="TreeGrafter"/>
</dbReference>
<comment type="similarity">
    <text evidence="8">Belongs to the LDH/MDH superfamily.</text>
</comment>